<dbReference type="PANTHER" id="PTHR13932">
    <property type="entry name" value="COPROPORPHYRINIGEN III OXIDASE"/>
    <property type="match status" value="1"/>
</dbReference>
<dbReference type="GO" id="GO:0005737">
    <property type="term" value="C:cytoplasm"/>
    <property type="evidence" value="ECO:0007669"/>
    <property type="project" value="TreeGrafter"/>
</dbReference>
<feature type="non-terminal residue" evidence="1">
    <location>
        <position position="61"/>
    </location>
</feature>
<proteinExistence type="predicted"/>
<dbReference type="PANTHER" id="PTHR13932:SF5">
    <property type="entry name" value="RADICAL S-ADENOSYL METHIONINE DOMAIN-CONTAINING PROTEIN 1, MITOCHONDRIAL"/>
    <property type="match status" value="1"/>
</dbReference>
<evidence type="ECO:0000313" key="1">
    <source>
        <dbReference type="EMBL" id="SVC69948.1"/>
    </source>
</evidence>
<dbReference type="GO" id="GO:0006779">
    <property type="term" value="P:porphyrin-containing compound biosynthetic process"/>
    <property type="evidence" value="ECO:0007669"/>
    <property type="project" value="TreeGrafter"/>
</dbReference>
<protein>
    <recommendedName>
        <fullName evidence="2">Radical SAM core domain-containing protein</fullName>
    </recommendedName>
</protein>
<organism evidence="1">
    <name type="scientific">marine metagenome</name>
    <dbReference type="NCBI Taxonomy" id="408172"/>
    <lineage>
        <taxon>unclassified sequences</taxon>
        <taxon>metagenomes</taxon>
        <taxon>ecological metagenomes</taxon>
    </lineage>
</organism>
<name>A0A382PB47_9ZZZZ</name>
<accession>A0A382PB47</accession>
<dbReference type="SUPFAM" id="SSF102114">
    <property type="entry name" value="Radical SAM enzymes"/>
    <property type="match status" value="1"/>
</dbReference>
<feature type="non-terminal residue" evidence="1">
    <location>
        <position position="1"/>
    </location>
</feature>
<dbReference type="GO" id="GO:0051539">
    <property type="term" value="F:4 iron, 4 sulfur cluster binding"/>
    <property type="evidence" value="ECO:0007669"/>
    <property type="project" value="TreeGrafter"/>
</dbReference>
<evidence type="ECO:0008006" key="2">
    <source>
        <dbReference type="Google" id="ProtNLM"/>
    </source>
</evidence>
<dbReference type="InterPro" id="IPR034505">
    <property type="entry name" value="Coproporphyrinogen-III_oxidase"/>
</dbReference>
<dbReference type="InterPro" id="IPR058240">
    <property type="entry name" value="rSAM_sf"/>
</dbReference>
<reference evidence="1" key="1">
    <citation type="submission" date="2018-05" db="EMBL/GenBank/DDBJ databases">
        <authorList>
            <person name="Lanie J.A."/>
            <person name="Ng W.-L."/>
            <person name="Kazmierczak K.M."/>
            <person name="Andrzejewski T.M."/>
            <person name="Davidsen T.M."/>
            <person name="Wayne K.J."/>
            <person name="Tettelin H."/>
            <person name="Glass J.I."/>
            <person name="Rusch D."/>
            <person name="Podicherti R."/>
            <person name="Tsui H.-C.T."/>
            <person name="Winkler M.E."/>
        </authorList>
    </citation>
    <scope>NUCLEOTIDE SEQUENCE</scope>
</reference>
<dbReference type="EMBL" id="UINC01105763">
    <property type="protein sequence ID" value="SVC69948.1"/>
    <property type="molecule type" value="Genomic_DNA"/>
</dbReference>
<sequence>VPVPVESLYVHVPFCASKCNYCAFFSHQPECEVVDRYVSALLGELAMVADELRLRTIFFGG</sequence>
<dbReference type="AlphaFoldDB" id="A0A382PB47"/>
<gene>
    <name evidence="1" type="ORF">METZ01_LOCUS322802</name>
</gene>